<dbReference type="InterPro" id="IPR017896">
    <property type="entry name" value="4Fe4S_Fe-S-bd"/>
</dbReference>
<name>A0A2T5V9T0_9HYPH</name>
<dbReference type="Gene3D" id="3.30.70.3270">
    <property type="match status" value="1"/>
</dbReference>
<dbReference type="AlphaFoldDB" id="A0A2T5V9T0"/>
<feature type="domain" description="4Fe-4S ferredoxin-type" evidence="7">
    <location>
        <begin position="66"/>
        <end position="95"/>
    </location>
</feature>
<evidence type="ECO:0000256" key="4">
    <source>
        <dbReference type="ARBA" id="ARBA00023004"/>
    </source>
</evidence>
<keyword evidence="1" id="KW-0004">4Fe-4S</keyword>
<keyword evidence="9" id="KW-1185">Reference proteome</keyword>
<dbReference type="Pfam" id="PF12838">
    <property type="entry name" value="Fer4_7"/>
    <property type="match status" value="1"/>
</dbReference>
<keyword evidence="3" id="KW-0677">Repeat</keyword>
<dbReference type="GO" id="GO:0051539">
    <property type="term" value="F:4 iron, 4 sulfur cluster binding"/>
    <property type="evidence" value="ECO:0007669"/>
    <property type="project" value="UniProtKB-KW"/>
</dbReference>
<evidence type="ECO:0000259" key="7">
    <source>
        <dbReference type="PROSITE" id="PS51379"/>
    </source>
</evidence>
<keyword evidence="4" id="KW-0408">Iron</keyword>
<evidence type="ECO:0000256" key="5">
    <source>
        <dbReference type="ARBA" id="ARBA00023014"/>
    </source>
</evidence>
<evidence type="ECO:0000313" key="9">
    <source>
        <dbReference type="Proteomes" id="UP000244081"/>
    </source>
</evidence>
<dbReference type="SUPFAM" id="SSF54862">
    <property type="entry name" value="4Fe-4S ferredoxins"/>
    <property type="match status" value="1"/>
</dbReference>
<accession>A0A2T5V9T0</accession>
<dbReference type="GO" id="GO:0016020">
    <property type="term" value="C:membrane"/>
    <property type="evidence" value="ECO:0007669"/>
    <property type="project" value="InterPro"/>
</dbReference>
<sequence length="182" mass="20244">MFKLLKEILRTGDATVQYPFAPYEASKDFRGKPEHDAEKCIACAACTIACPPNAIHMETDLDAGTRTWSIDYGRCIFCGRCEESCPTGAIGLTPEFELAVMSKEDLTVKAVFQLDHCRSCGKPFAPLKEVEYVGKLLAQTGGETERSAREEQILHTCPECKRKNDLEQVSRMKIAAQMETSK</sequence>
<reference evidence="8 9" key="1">
    <citation type="submission" date="2018-04" db="EMBL/GenBank/DDBJ databases">
        <title>Genomic Encyclopedia of Archaeal and Bacterial Type Strains, Phase II (KMG-II): from individual species to whole genera.</title>
        <authorList>
            <person name="Goeker M."/>
        </authorList>
    </citation>
    <scope>NUCLEOTIDE SEQUENCE [LARGE SCALE GENOMIC DNA]</scope>
    <source>
        <strain evidence="8 9">DSM 23382</strain>
    </source>
</reference>
<dbReference type="InterPro" id="IPR017900">
    <property type="entry name" value="4Fe4S_Fe_S_CS"/>
</dbReference>
<evidence type="ECO:0000256" key="1">
    <source>
        <dbReference type="ARBA" id="ARBA00022485"/>
    </source>
</evidence>
<dbReference type="PROSITE" id="PS00198">
    <property type="entry name" value="4FE4S_FER_1"/>
    <property type="match status" value="1"/>
</dbReference>
<dbReference type="GO" id="GO:0046872">
    <property type="term" value="F:metal ion binding"/>
    <property type="evidence" value="ECO:0007669"/>
    <property type="project" value="UniProtKB-KW"/>
</dbReference>
<dbReference type="GO" id="GO:0003954">
    <property type="term" value="F:NADH dehydrogenase activity"/>
    <property type="evidence" value="ECO:0007669"/>
    <property type="project" value="TreeGrafter"/>
</dbReference>
<dbReference type="PANTHER" id="PTHR10849">
    <property type="entry name" value="NADH DEHYDROGENASE UBIQUINONE IRON-SULFUR PROTEIN 8, MITOCHONDRIAL"/>
    <property type="match status" value="1"/>
</dbReference>
<dbReference type="Proteomes" id="UP000244081">
    <property type="component" value="Unassembled WGS sequence"/>
</dbReference>
<keyword evidence="2" id="KW-0479">Metal-binding</keyword>
<gene>
    <name evidence="8" type="ORF">C8N35_104104</name>
</gene>
<dbReference type="InterPro" id="IPR010226">
    <property type="entry name" value="NADH_quinone_OxRdtase_chainI"/>
</dbReference>
<evidence type="ECO:0000256" key="3">
    <source>
        <dbReference type="ARBA" id="ARBA00022737"/>
    </source>
</evidence>
<evidence type="ECO:0000313" key="8">
    <source>
        <dbReference type="EMBL" id="PTW60481.1"/>
    </source>
</evidence>
<keyword evidence="5" id="KW-0411">Iron-sulfur</keyword>
<dbReference type="EMBL" id="QAYG01000004">
    <property type="protein sequence ID" value="PTW60481.1"/>
    <property type="molecule type" value="Genomic_DNA"/>
</dbReference>
<dbReference type="OrthoDB" id="9800445at2"/>
<comment type="caution">
    <text evidence="8">The sequence shown here is derived from an EMBL/GenBank/DDBJ whole genome shotgun (WGS) entry which is preliminary data.</text>
</comment>
<dbReference type="GO" id="GO:0009060">
    <property type="term" value="P:aerobic respiration"/>
    <property type="evidence" value="ECO:0007669"/>
    <property type="project" value="TreeGrafter"/>
</dbReference>
<keyword evidence="6" id="KW-0830">Ubiquinone</keyword>
<evidence type="ECO:0000256" key="6">
    <source>
        <dbReference type="ARBA" id="ARBA00023075"/>
    </source>
</evidence>
<feature type="domain" description="4Fe-4S ferredoxin-type" evidence="7">
    <location>
        <begin position="31"/>
        <end position="60"/>
    </location>
</feature>
<organism evidence="8 9">
    <name type="scientific">Breoghania corrubedonensis</name>
    <dbReference type="NCBI Taxonomy" id="665038"/>
    <lineage>
        <taxon>Bacteria</taxon>
        <taxon>Pseudomonadati</taxon>
        <taxon>Pseudomonadota</taxon>
        <taxon>Alphaproteobacteria</taxon>
        <taxon>Hyphomicrobiales</taxon>
        <taxon>Stappiaceae</taxon>
        <taxon>Breoghania</taxon>
    </lineage>
</organism>
<dbReference type="RefSeq" id="WP_107990094.1">
    <property type="nucleotide sequence ID" value="NZ_QAYG01000004.1"/>
</dbReference>
<dbReference type="PROSITE" id="PS51379">
    <property type="entry name" value="4FE4S_FER_2"/>
    <property type="match status" value="2"/>
</dbReference>
<dbReference type="NCBIfam" id="NF009053">
    <property type="entry name" value="PRK12387.1"/>
    <property type="match status" value="1"/>
</dbReference>
<proteinExistence type="predicted"/>
<dbReference type="PANTHER" id="PTHR10849:SF35">
    <property type="entry name" value="FORMATE HYDROGENLYASE SUBUNIT 6-RELATED"/>
    <property type="match status" value="1"/>
</dbReference>
<evidence type="ECO:0000256" key="2">
    <source>
        <dbReference type="ARBA" id="ARBA00022723"/>
    </source>
</evidence>
<protein>
    <submittedName>
        <fullName evidence="8">Hydrogenase-4 component H</fullName>
    </submittedName>
</protein>
<dbReference type="CDD" id="cd10549">
    <property type="entry name" value="MtMvhB_like"/>
    <property type="match status" value="1"/>
</dbReference>